<proteinExistence type="inferred from homology"/>
<dbReference type="InterPro" id="IPR000090">
    <property type="entry name" value="Flg_Motor_Flig"/>
</dbReference>
<dbReference type="GO" id="GO:0071973">
    <property type="term" value="P:bacterial-type flagellum-dependent cell motility"/>
    <property type="evidence" value="ECO:0007669"/>
    <property type="project" value="InterPro"/>
</dbReference>
<dbReference type="AlphaFoldDB" id="A0A2S0UMB8"/>
<keyword evidence="8" id="KW-0472">Membrane</keyword>
<keyword evidence="7" id="KW-0283">Flagellar rotation</keyword>
<keyword evidence="9" id="KW-0975">Bacterial flagellum</keyword>
<comment type="subcellular location">
    <subcellularLocation>
        <location evidence="1">Bacterial flagellum basal body</location>
    </subcellularLocation>
    <subcellularLocation>
        <location evidence="2">Cell membrane</location>
        <topology evidence="2">Peripheral membrane protein</topology>
        <orientation evidence="2">Cytoplasmic side</orientation>
    </subcellularLocation>
</comment>
<dbReference type="InterPro" id="IPR023087">
    <property type="entry name" value="Flg_Motor_Flig_C"/>
</dbReference>
<comment type="function">
    <text evidence="10">FliG is one of three proteins (FliG, FliN, FliM) that forms the rotor-mounted switch complex (C ring), located at the base of the basal body. This complex interacts with the CheY and CheZ chemotaxis proteins, in addition to contacting components of the motor that determine the direction of flagellar rotation.</text>
</comment>
<accession>A0A2S0UMB8</accession>
<dbReference type="PANTHER" id="PTHR30534:SF0">
    <property type="entry name" value="FLAGELLAR MOTOR SWITCH PROTEIN FLIG"/>
    <property type="match status" value="1"/>
</dbReference>
<dbReference type="PANTHER" id="PTHR30534">
    <property type="entry name" value="FLAGELLAR MOTOR SWITCH PROTEIN FLIG"/>
    <property type="match status" value="1"/>
</dbReference>
<evidence type="ECO:0000256" key="1">
    <source>
        <dbReference type="ARBA" id="ARBA00004117"/>
    </source>
</evidence>
<evidence type="ECO:0000256" key="2">
    <source>
        <dbReference type="ARBA" id="ARBA00004413"/>
    </source>
</evidence>
<dbReference type="GO" id="GO:0003774">
    <property type="term" value="F:cytoskeletal motor activity"/>
    <property type="evidence" value="ECO:0007669"/>
    <property type="project" value="InterPro"/>
</dbReference>
<reference evidence="14 15" key="1">
    <citation type="submission" date="2018-04" db="EMBL/GenBank/DDBJ databases">
        <title>Genome sequencing of Gemmobacter.</title>
        <authorList>
            <person name="Yi H."/>
            <person name="Baek M.-G."/>
        </authorList>
    </citation>
    <scope>NUCLEOTIDE SEQUENCE [LARGE SCALE GENOMIC DNA]</scope>
    <source>
        <strain evidence="14 15">HYN0069</strain>
    </source>
</reference>
<dbReference type="KEGG" id="geh:HYN69_11080"/>
<evidence type="ECO:0000256" key="10">
    <source>
        <dbReference type="ARBA" id="ARBA00025598"/>
    </source>
</evidence>
<evidence type="ECO:0000259" key="11">
    <source>
        <dbReference type="Pfam" id="PF01706"/>
    </source>
</evidence>
<protein>
    <recommendedName>
        <fullName evidence="4">Flagellar motor switch protein FliG</fullName>
    </recommendedName>
</protein>
<dbReference type="InterPro" id="IPR011002">
    <property type="entry name" value="FliG_a-hlx"/>
</dbReference>
<evidence type="ECO:0000256" key="7">
    <source>
        <dbReference type="ARBA" id="ARBA00022779"/>
    </source>
</evidence>
<evidence type="ECO:0000313" key="15">
    <source>
        <dbReference type="Proteomes" id="UP000244496"/>
    </source>
</evidence>
<evidence type="ECO:0000256" key="6">
    <source>
        <dbReference type="ARBA" id="ARBA00022500"/>
    </source>
</evidence>
<evidence type="ECO:0000259" key="12">
    <source>
        <dbReference type="Pfam" id="PF14841"/>
    </source>
</evidence>
<evidence type="ECO:0000256" key="3">
    <source>
        <dbReference type="ARBA" id="ARBA00010299"/>
    </source>
</evidence>
<keyword evidence="6" id="KW-0145">Chemotaxis</keyword>
<sequence>MTDLTLAPRHLPARPVPAPREKAAIIVRLLLAEGTRLPLSALPDHLQAALAEQMGQMRLIDRATLAAVVEEFTAMLDDTGLAFPPGIEGALGLMDGHISTTAASRLRRLAGTAAKADPWDVIAALPPERIMPVLTTESHEVAAVMLSKLPVPKAAELLSQLPGDHARRIAYAISLTGGVDPETVRRIGLSLAAQLDAQPARAFEAGPVERVGAILNVSPSATRDDVLTGLDQQDASFAAEVRKAIFTYPHIPARVAPRDLPKVLRLVDPAQMALAIAASAADPRHSTVAEFILSNISQRMAQSLREEAQALPPPRPPEAEAAFSAIVTAIRTLEANGEITLQRDTA</sequence>
<dbReference type="Pfam" id="PF14841">
    <property type="entry name" value="FliG_M"/>
    <property type="match status" value="1"/>
</dbReference>
<comment type="similarity">
    <text evidence="3">Belongs to the FliG family.</text>
</comment>
<dbReference type="EMBL" id="CP028918">
    <property type="protein sequence ID" value="AWB48969.1"/>
    <property type="molecule type" value="Genomic_DNA"/>
</dbReference>
<dbReference type="Pfam" id="PF01706">
    <property type="entry name" value="FliG_C"/>
    <property type="match status" value="1"/>
</dbReference>
<keyword evidence="14" id="KW-0966">Cell projection</keyword>
<evidence type="ECO:0000259" key="13">
    <source>
        <dbReference type="Pfam" id="PF14842"/>
    </source>
</evidence>
<gene>
    <name evidence="14" type="ORF">HYN69_11080</name>
</gene>
<name>A0A2S0UMB8_9RHOB</name>
<dbReference type="Gene3D" id="1.10.220.30">
    <property type="match status" value="3"/>
</dbReference>
<dbReference type="GO" id="GO:0005886">
    <property type="term" value="C:plasma membrane"/>
    <property type="evidence" value="ECO:0007669"/>
    <property type="project" value="UniProtKB-SubCell"/>
</dbReference>
<feature type="domain" description="Flagellar motor switch protein FliG N-terminal" evidence="13">
    <location>
        <begin position="20"/>
        <end position="119"/>
    </location>
</feature>
<keyword evidence="15" id="KW-1185">Reference proteome</keyword>
<dbReference type="Pfam" id="PF14842">
    <property type="entry name" value="FliG_N"/>
    <property type="match status" value="1"/>
</dbReference>
<feature type="domain" description="Flagellar motor switch protein FliG C-terminal" evidence="11">
    <location>
        <begin position="229"/>
        <end position="341"/>
    </location>
</feature>
<keyword evidence="14" id="KW-0282">Flagellum</keyword>
<organism evidence="14 15">
    <name type="scientific">Paragemmobacter aquarius</name>
    <dbReference type="NCBI Taxonomy" id="2169400"/>
    <lineage>
        <taxon>Bacteria</taxon>
        <taxon>Pseudomonadati</taxon>
        <taxon>Pseudomonadota</taxon>
        <taxon>Alphaproteobacteria</taxon>
        <taxon>Rhodobacterales</taxon>
        <taxon>Paracoccaceae</taxon>
        <taxon>Paragemmobacter</taxon>
    </lineage>
</organism>
<dbReference type="RefSeq" id="WP_108435787.1">
    <property type="nucleotide sequence ID" value="NZ_CP028918.1"/>
</dbReference>
<dbReference type="InterPro" id="IPR028263">
    <property type="entry name" value="FliG_N"/>
</dbReference>
<dbReference type="GO" id="GO:0009425">
    <property type="term" value="C:bacterial-type flagellum basal body"/>
    <property type="evidence" value="ECO:0007669"/>
    <property type="project" value="UniProtKB-SubCell"/>
</dbReference>
<keyword evidence="14" id="KW-0969">Cilium</keyword>
<dbReference type="InterPro" id="IPR032779">
    <property type="entry name" value="FliG_M"/>
</dbReference>
<evidence type="ECO:0000256" key="9">
    <source>
        <dbReference type="ARBA" id="ARBA00023143"/>
    </source>
</evidence>
<dbReference type="PRINTS" id="PR00954">
    <property type="entry name" value="FLGMOTORFLIG"/>
</dbReference>
<evidence type="ECO:0000256" key="8">
    <source>
        <dbReference type="ARBA" id="ARBA00023136"/>
    </source>
</evidence>
<dbReference type="Proteomes" id="UP000244496">
    <property type="component" value="Chromosome"/>
</dbReference>
<evidence type="ECO:0000256" key="5">
    <source>
        <dbReference type="ARBA" id="ARBA00022475"/>
    </source>
</evidence>
<keyword evidence="5" id="KW-1003">Cell membrane</keyword>
<evidence type="ECO:0000313" key="14">
    <source>
        <dbReference type="EMBL" id="AWB48969.1"/>
    </source>
</evidence>
<dbReference type="OrthoDB" id="7616820at2"/>
<evidence type="ECO:0000256" key="4">
    <source>
        <dbReference type="ARBA" id="ARBA00021870"/>
    </source>
</evidence>
<dbReference type="SUPFAM" id="SSF48029">
    <property type="entry name" value="FliG"/>
    <property type="match status" value="2"/>
</dbReference>
<feature type="domain" description="Flagellar motor switch protein FliG middle" evidence="12">
    <location>
        <begin position="127"/>
        <end position="200"/>
    </location>
</feature>
<dbReference type="GO" id="GO:0006935">
    <property type="term" value="P:chemotaxis"/>
    <property type="evidence" value="ECO:0007669"/>
    <property type="project" value="UniProtKB-KW"/>
</dbReference>